<organism evidence="2 3">
    <name type="scientific">Edaphosphingomonas laterariae</name>
    <dbReference type="NCBI Taxonomy" id="861865"/>
    <lineage>
        <taxon>Bacteria</taxon>
        <taxon>Pseudomonadati</taxon>
        <taxon>Pseudomonadota</taxon>
        <taxon>Alphaproteobacteria</taxon>
        <taxon>Sphingomonadales</taxon>
        <taxon>Rhizorhabdaceae</taxon>
        <taxon>Edaphosphingomonas</taxon>
    </lineage>
</organism>
<dbReference type="RefSeq" id="WP_089219185.1">
    <property type="nucleotide sequence ID" value="NZ_FZOS01000007.1"/>
</dbReference>
<feature type="transmembrane region" description="Helical" evidence="1">
    <location>
        <begin position="101"/>
        <end position="118"/>
    </location>
</feature>
<keyword evidence="3" id="KW-1185">Reference proteome</keyword>
<name>A0A239ESJ1_9SPHN</name>
<protein>
    <submittedName>
        <fullName evidence="2">Uncharacterized protein</fullName>
    </submittedName>
</protein>
<proteinExistence type="predicted"/>
<accession>A0A239ESJ1</accession>
<feature type="transmembrane region" description="Helical" evidence="1">
    <location>
        <begin position="73"/>
        <end position="95"/>
    </location>
</feature>
<reference evidence="3" key="1">
    <citation type="submission" date="2017-06" db="EMBL/GenBank/DDBJ databases">
        <authorList>
            <person name="Varghese N."/>
            <person name="Submissions S."/>
        </authorList>
    </citation>
    <scope>NUCLEOTIDE SEQUENCE [LARGE SCALE GENOMIC DNA]</scope>
    <source>
        <strain evidence="3">LNB2</strain>
    </source>
</reference>
<gene>
    <name evidence="2" type="ORF">SAMN06295912_10769</name>
</gene>
<keyword evidence="1" id="KW-0472">Membrane</keyword>
<evidence type="ECO:0000313" key="3">
    <source>
        <dbReference type="Proteomes" id="UP000198281"/>
    </source>
</evidence>
<dbReference type="Proteomes" id="UP000198281">
    <property type="component" value="Unassembled WGS sequence"/>
</dbReference>
<evidence type="ECO:0000313" key="2">
    <source>
        <dbReference type="EMBL" id="SNS47218.1"/>
    </source>
</evidence>
<feature type="transmembrane region" description="Helical" evidence="1">
    <location>
        <begin position="40"/>
        <end position="61"/>
    </location>
</feature>
<dbReference type="AlphaFoldDB" id="A0A239ESJ1"/>
<dbReference type="EMBL" id="FZOS01000007">
    <property type="protein sequence ID" value="SNS47218.1"/>
    <property type="molecule type" value="Genomic_DNA"/>
</dbReference>
<keyword evidence="1" id="KW-1133">Transmembrane helix</keyword>
<keyword evidence="1" id="KW-0812">Transmembrane</keyword>
<dbReference type="OrthoDB" id="7509246at2"/>
<sequence>MRPQSIILFERLVLATIALGVLASAINWQRTLAMIQQFGFGATFIVVVQACSVALMLLLLYFVSRRGSEVAKWIYVVLVVIGGVNTLATFNTLLAMGGSGMIAPIQLVLQLIAIWLLFRPDSAAWFSRDAG</sequence>
<feature type="transmembrane region" description="Helical" evidence="1">
    <location>
        <begin position="12"/>
        <end position="28"/>
    </location>
</feature>
<evidence type="ECO:0000256" key="1">
    <source>
        <dbReference type="SAM" id="Phobius"/>
    </source>
</evidence>